<accession>A0ABQ3UFD8</accession>
<dbReference type="RefSeq" id="WP_236260127.1">
    <property type="nucleotide sequence ID" value="NZ_BNEK01000007.1"/>
</dbReference>
<dbReference type="EMBL" id="BNEK01000007">
    <property type="protein sequence ID" value="GHJ34310.1"/>
    <property type="molecule type" value="Genomic_DNA"/>
</dbReference>
<gene>
    <name evidence="1" type="ORF">TPA0910_87430</name>
</gene>
<comment type="caution">
    <text evidence="1">The sequence shown here is derived from an EMBL/GenBank/DDBJ whole genome shotgun (WGS) entry which is preliminary data.</text>
</comment>
<keyword evidence="2" id="KW-1185">Reference proteome</keyword>
<evidence type="ECO:0000313" key="1">
    <source>
        <dbReference type="EMBL" id="GHJ34310.1"/>
    </source>
</evidence>
<sequence length="148" mass="15550">MTHQDDTLDTTDETPQRPGAAQMISNALRALHIDPNGGGAIERPAIAAGRLLAAAEILARTTVSVPGDPDGQQSTDDLMHGFYETVVAFSAGMPDSTSSALRGALLEDRLRRAEKQASLTGEEADQLSAALSIALAETRRLRTKGGVL</sequence>
<reference evidence="1" key="1">
    <citation type="submission" date="2024-05" db="EMBL/GenBank/DDBJ databases">
        <title>Whole genome shotgun sequence of Streptomyces hygroscopicus NBRC 113678.</title>
        <authorList>
            <person name="Komaki H."/>
            <person name="Tamura T."/>
        </authorList>
    </citation>
    <scope>NUCLEOTIDE SEQUENCE</scope>
    <source>
        <strain evidence="1">N11-34</strain>
    </source>
</reference>
<dbReference type="Proteomes" id="UP001054854">
    <property type="component" value="Unassembled WGS sequence"/>
</dbReference>
<name>A0ABQ3UFD8_STRHY</name>
<organism evidence="1 2">
    <name type="scientific">Streptomyces hygroscopicus</name>
    <dbReference type="NCBI Taxonomy" id="1912"/>
    <lineage>
        <taxon>Bacteria</taxon>
        <taxon>Bacillati</taxon>
        <taxon>Actinomycetota</taxon>
        <taxon>Actinomycetes</taxon>
        <taxon>Kitasatosporales</taxon>
        <taxon>Streptomycetaceae</taxon>
        <taxon>Streptomyces</taxon>
        <taxon>Streptomyces violaceusniger group</taxon>
    </lineage>
</organism>
<evidence type="ECO:0000313" key="2">
    <source>
        <dbReference type="Proteomes" id="UP001054854"/>
    </source>
</evidence>
<protein>
    <submittedName>
        <fullName evidence="1">Uncharacterized protein</fullName>
    </submittedName>
</protein>
<proteinExistence type="predicted"/>